<reference evidence="3 4" key="1">
    <citation type="submission" date="2016-10" db="EMBL/GenBank/DDBJ databases">
        <authorList>
            <person name="de Groot N.N."/>
        </authorList>
    </citation>
    <scope>NUCLEOTIDE SEQUENCE [LARGE SCALE GENOMIC DNA]</scope>
    <source>
        <strain evidence="3 4">DSM 100674</strain>
    </source>
</reference>
<dbReference type="Proteomes" id="UP000199582">
    <property type="component" value="Unassembled WGS sequence"/>
</dbReference>
<dbReference type="EMBL" id="FOAG01000015">
    <property type="protein sequence ID" value="SEM20015.1"/>
    <property type="molecule type" value="Genomic_DNA"/>
</dbReference>
<protein>
    <recommendedName>
        <fullName evidence="2">DUF5681 domain-containing protein</fullName>
    </recommendedName>
</protein>
<dbReference type="InterPro" id="IPR043736">
    <property type="entry name" value="DUF5681"/>
</dbReference>
<gene>
    <name evidence="3" type="ORF">SAMN05443999_11540</name>
</gene>
<sequence>MSGEKTRLLVHKPDADYEVGYAKPPKDTRFKPGQSGNPMGRPRGAKNKRPALNEERLKDIILDEAYRDITVRDGDRNVTVPMAQAVMRALAVNAAKGQHRAQRLFAEMLATTERQNKQLSDEWLQTAIAYKVDWERELQRRAQMGITHLPAPLPHPDQVRIDMNKGTAWIQGPMTKDDLKELEVWRERRKNFEDERDYLLEHLDTEKNRKTRKFMEDDLAQTQKILGLIDQVLDRIGY</sequence>
<dbReference type="STRING" id="1287727.SAMN05443999_11540"/>
<evidence type="ECO:0000313" key="4">
    <source>
        <dbReference type="Proteomes" id="UP000199582"/>
    </source>
</evidence>
<evidence type="ECO:0000259" key="2">
    <source>
        <dbReference type="Pfam" id="PF18932"/>
    </source>
</evidence>
<feature type="region of interest" description="Disordered" evidence="1">
    <location>
        <begin position="16"/>
        <end position="51"/>
    </location>
</feature>
<accession>A0A1H7WG00</accession>
<name>A0A1H7WG00_9RHOB</name>
<evidence type="ECO:0000313" key="3">
    <source>
        <dbReference type="EMBL" id="SEM20015.1"/>
    </source>
</evidence>
<dbReference type="OrthoDB" id="2086138at2"/>
<feature type="domain" description="DUF5681" evidence="2">
    <location>
        <begin position="26"/>
        <end position="113"/>
    </location>
</feature>
<dbReference type="RefSeq" id="WP_093039037.1">
    <property type="nucleotide sequence ID" value="NZ_FOAG01000015.1"/>
</dbReference>
<organism evidence="3 4">
    <name type="scientific">Roseovarius azorensis</name>
    <dbReference type="NCBI Taxonomy" id="1287727"/>
    <lineage>
        <taxon>Bacteria</taxon>
        <taxon>Pseudomonadati</taxon>
        <taxon>Pseudomonadota</taxon>
        <taxon>Alphaproteobacteria</taxon>
        <taxon>Rhodobacterales</taxon>
        <taxon>Roseobacteraceae</taxon>
        <taxon>Roseovarius</taxon>
    </lineage>
</organism>
<proteinExistence type="predicted"/>
<keyword evidence="4" id="KW-1185">Reference proteome</keyword>
<dbReference type="AlphaFoldDB" id="A0A1H7WG00"/>
<evidence type="ECO:0000256" key="1">
    <source>
        <dbReference type="SAM" id="MobiDB-lite"/>
    </source>
</evidence>
<dbReference type="Pfam" id="PF18932">
    <property type="entry name" value="DUF5681"/>
    <property type="match status" value="1"/>
</dbReference>